<accession>A0A839Q1F0</accession>
<dbReference type="InterPro" id="IPR000462">
    <property type="entry name" value="CDP-OH_P_trans"/>
</dbReference>
<evidence type="ECO:0000313" key="3">
    <source>
        <dbReference type="Proteomes" id="UP000590811"/>
    </source>
</evidence>
<organism evidence="2 3">
    <name type="scientific">Terracoccus luteus</name>
    <dbReference type="NCBI Taxonomy" id="53356"/>
    <lineage>
        <taxon>Bacteria</taxon>
        <taxon>Bacillati</taxon>
        <taxon>Actinomycetota</taxon>
        <taxon>Actinomycetes</taxon>
        <taxon>Micrococcales</taxon>
        <taxon>Intrasporangiaceae</taxon>
        <taxon>Terracoccus</taxon>
    </lineage>
</organism>
<dbReference type="GO" id="GO:0008654">
    <property type="term" value="P:phospholipid biosynthetic process"/>
    <property type="evidence" value="ECO:0007669"/>
    <property type="project" value="InterPro"/>
</dbReference>
<dbReference type="GO" id="GO:0016020">
    <property type="term" value="C:membrane"/>
    <property type="evidence" value="ECO:0007669"/>
    <property type="project" value="InterPro"/>
</dbReference>
<name>A0A839Q1F0_9MICO</name>
<dbReference type="EMBL" id="JACHVT010000007">
    <property type="protein sequence ID" value="MBB2988086.1"/>
    <property type="molecule type" value="Genomic_DNA"/>
</dbReference>
<dbReference type="Pfam" id="PF01066">
    <property type="entry name" value="CDP-OH_P_transf"/>
    <property type="match status" value="1"/>
</dbReference>
<dbReference type="InterPro" id="IPR043130">
    <property type="entry name" value="CDP-OH_PTrfase_TM_dom"/>
</dbReference>
<keyword evidence="1" id="KW-1133">Transmembrane helix</keyword>
<comment type="caution">
    <text evidence="2">The sequence shown here is derived from an EMBL/GenBank/DDBJ whole genome shotgun (WGS) entry which is preliminary data.</text>
</comment>
<feature type="transmembrane region" description="Helical" evidence="1">
    <location>
        <begin position="122"/>
        <end position="146"/>
    </location>
</feature>
<feature type="transmembrane region" description="Helical" evidence="1">
    <location>
        <begin position="187"/>
        <end position="205"/>
    </location>
</feature>
<keyword evidence="1" id="KW-0472">Membrane</keyword>
<reference evidence="2 3" key="1">
    <citation type="submission" date="2020-08" db="EMBL/GenBank/DDBJ databases">
        <title>Genomic Encyclopedia of Type Strains, Phase IV (KMG-V): Genome sequencing to study the core and pangenomes of soil and plant-associated prokaryotes.</title>
        <authorList>
            <person name="Whitman W."/>
        </authorList>
    </citation>
    <scope>NUCLEOTIDE SEQUENCE [LARGE SCALE GENOMIC DNA]</scope>
    <source>
        <strain evidence="2 3">B3ACCR2</strain>
    </source>
</reference>
<dbReference type="Proteomes" id="UP000590811">
    <property type="component" value="Unassembled WGS sequence"/>
</dbReference>
<dbReference type="Gene3D" id="1.20.120.1760">
    <property type="match status" value="1"/>
</dbReference>
<dbReference type="RefSeq" id="WP_184511083.1">
    <property type="nucleotide sequence ID" value="NZ_JACHVT010000007.1"/>
</dbReference>
<sequence>MIDARVRRWLERPLSRVATWIDVPWVSPDRVTALGLGLGLTSALASAAAWWWPALVLWVVSRACDGLDGPLARRRAARSRADDDVAPSGAGGFFDIVADFAVYGSTVVGVAFGATRSEGVPWWPFLLVLLTYYVNGTAFLAFSSIAERTGRQIDDGRSLSFLDGLAEGFETIVVHCLWLVLPASSGVIATVWAVLVGLSAARRMVVGRAMLR</sequence>
<evidence type="ECO:0000256" key="1">
    <source>
        <dbReference type="SAM" id="Phobius"/>
    </source>
</evidence>
<proteinExistence type="predicted"/>
<gene>
    <name evidence="2" type="ORF">FHW14_003275</name>
</gene>
<dbReference type="AlphaFoldDB" id="A0A839Q1F0"/>
<feature type="transmembrane region" description="Helical" evidence="1">
    <location>
        <begin position="31"/>
        <end position="52"/>
    </location>
</feature>
<keyword evidence="1" id="KW-0812">Transmembrane</keyword>
<evidence type="ECO:0000313" key="2">
    <source>
        <dbReference type="EMBL" id="MBB2988086.1"/>
    </source>
</evidence>
<dbReference type="GO" id="GO:0016780">
    <property type="term" value="F:phosphotransferase activity, for other substituted phosphate groups"/>
    <property type="evidence" value="ECO:0007669"/>
    <property type="project" value="InterPro"/>
</dbReference>
<protein>
    <submittedName>
        <fullName evidence="2">Phosphatidylserine synthase</fullName>
    </submittedName>
</protein>